<organism evidence="8 9">
    <name type="scientific">Candidatus Acidifodinimicrobium mancum</name>
    <dbReference type="NCBI Taxonomy" id="2898728"/>
    <lineage>
        <taxon>Archaea</taxon>
        <taxon>Candidatus Parvarchaeota</taxon>
        <taxon>Candidatus Acidifodinimicrobiaceae</taxon>
        <taxon>Candidatus Acidifodinimicrobium</taxon>
    </lineage>
</organism>
<dbReference type="InterPro" id="IPR036866">
    <property type="entry name" value="RibonucZ/Hydroxyglut_hydro"/>
</dbReference>
<dbReference type="GO" id="GO:0046872">
    <property type="term" value="F:metal ion binding"/>
    <property type="evidence" value="ECO:0007669"/>
    <property type="project" value="UniProtKB-KW"/>
</dbReference>
<dbReference type="GO" id="GO:0003723">
    <property type="term" value="F:RNA binding"/>
    <property type="evidence" value="ECO:0007669"/>
    <property type="project" value="UniProtKB-KW"/>
</dbReference>
<dbReference type="Proteomes" id="UP000763484">
    <property type="component" value="Unassembled WGS sequence"/>
</dbReference>
<keyword evidence="3" id="KW-0378">Hydrolase</keyword>
<keyword evidence="5" id="KW-0269">Exonuclease</keyword>
<dbReference type="Gene3D" id="3.60.15.10">
    <property type="entry name" value="Ribonuclease Z/Hydroxyacylglutathione hydrolase-like"/>
    <property type="match status" value="1"/>
</dbReference>
<dbReference type="EMBL" id="JADFAQ010000027">
    <property type="protein sequence ID" value="MBE5728173.1"/>
    <property type="molecule type" value="Genomic_DNA"/>
</dbReference>
<dbReference type="InterPro" id="IPR011108">
    <property type="entry name" value="RMMBL"/>
</dbReference>
<protein>
    <submittedName>
        <fullName evidence="8">MBL fold metallo-hydrolase</fullName>
    </submittedName>
</protein>
<dbReference type="InterPro" id="IPR001279">
    <property type="entry name" value="Metallo-B-lactamas"/>
</dbReference>
<evidence type="ECO:0000256" key="4">
    <source>
        <dbReference type="ARBA" id="ARBA00022833"/>
    </source>
</evidence>
<accession>A0A8T3USD7</accession>
<dbReference type="SMART" id="SM00849">
    <property type="entry name" value="Lactamase_B"/>
    <property type="match status" value="1"/>
</dbReference>
<comment type="caution">
    <text evidence="8">The sequence shown here is derived from an EMBL/GenBank/DDBJ whole genome shotgun (WGS) entry which is preliminary data.</text>
</comment>
<evidence type="ECO:0000313" key="9">
    <source>
        <dbReference type="Proteomes" id="UP000763484"/>
    </source>
</evidence>
<dbReference type="PANTHER" id="PTHR43694:SF1">
    <property type="entry name" value="RIBONUCLEASE J"/>
    <property type="match status" value="1"/>
</dbReference>
<evidence type="ECO:0000256" key="6">
    <source>
        <dbReference type="ARBA" id="ARBA00022884"/>
    </source>
</evidence>
<proteinExistence type="predicted"/>
<evidence type="ECO:0000259" key="7">
    <source>
        <dbReference type="SMART" id="SM00849"/>
    </source>
</evidence>
<dbReference type="InterPro" id="IPR055132">
    <property type="entry name" value="RNase_J_b_CASP"/>
</dbReference>
<keyword evidence="6" id="KW-0694">RNA-binding</keyword>
<dbReference type="Pfam" id="PF22505">
    <property type="entry name" value="RNase_J_b_CASP"/>
    <property type="match status" value="1"/>
</dbReference>
<keyword evidence="2" id="KW-0479">Metal-binding</keyword>
<sequence>MIKIEALGGYSKIGKNMTAINVDGEVIITDMGADMERLVDFQEDSKVLTVKDSEKLIEGGVIPDDREFFEKEGMKVKAIVIGHGHLDHIWAVPFLAAKYKCPVITTLFTSKILAHLMADYNSFNLKIVRLVEGSVLKISDNISIELVHITHSIPSSTLVVIHTQYGAVIYANDWKFDNYPTLGKKPNYERLEELSKKGIAAVISDSTRIDFDGYSFSESVAKTMLEDVIRKSLKHKTIFVTTFSSHIARIKNIVEVARRFDRQVMIFGRSMDLYLESAVSANVVDRKTFPKVQRVFPLVNKALKVVNENPGKYLVICTGHQGEPNSFLKRLSAEEYSYRLSSEDAIIFSSETIPTPVNIANKGMLKKELSERGAYLVENVHVSGHAYKNDHRNFIKMLMPKHYIPSHGGIDKISVGISLSKEFGYELGKTSHILLDNQELELNL</sequence>
<dbReference type="Pfam" id="PF07521">
    <property type="entry name" value="RMMBL"/>
    <property type="match status" value="1"/>
</dbReference>
<dbReference type="Pfam" id="PF00753">
    <property type="entry name" value="Lactamase_B"/>
    <property type="match status" value="1"/>
</dbReference>
<evidence type="ECO:0000256" key="2">
    <source>
        <dbReference type="ARBA" id="ARBA00022723"/>
    </source>
</evidence>
<dbReference type="SUPFAM" id="SSF56281">
    <property type="entry name" value="Metallo-hydrolase/oxidoreductase"/>
    <property type="match status" value="1"/>
</dbReference>
<evidence type="ECO:0000313" key="8">
    <source>
        <dbReference type="EMBL" id="MBE5728173.1"/>
    </source>
</evidence>
<dbReference type="AlphaFoldDB" id="A0A8T3USD7"/>
<reference evidence="8 9" key="1">
    <citation type="submission" date="2020-09" db="EMBL/GenBank/DDBJ databases">
        <title>Genomic characterization of a novel Parvarchaeota family in acid mine drainage sediments.</title>
        <authorList>
            <person name="Luo Z.-H."/>
        </authorList>
    </citation>
    <scope>NUCLEOTIDE SEQUENCE [LARGE SCALE GENOMIC DNA]</scope>
    <source>
        <strain evidence="8">TL1-5_bins.178</strain>
    </source>
</reference>
<feature type="domain" description="Metallo-beta-lactamase" evidence="7">
    <location>
        <begin position="14"/>
        <end position="214"/>
    </location>
</feature>
<name>A0A8T3USD7_9ARCH</name>
<keyword evidence="4" id="KW-0862">Zinc</keyword>
<dbReference type="Gene3D" id="3.40.50.10710">
    <property type="entry name" value="Metallo-hydrolase/oxidoreductase"/>
    <property type="match status" value="1"/>
</dbReference>
<evidence type="ECO:0000256" key="5">
    <source>
        <dbReference type="ARBA" id="ARBA00022839"/>
    </source>
</evidence>
<keyword evidence="1" id="KW-0540">Nuclease</keyword>
<gene>
    <name evidence="8" type="ORF">IHE50_02030</name>
</gene>
<dbReference type="InterPro" id="IPR042173">
    <property type="entry name" value="RNase_J_2"/>
</dbReference>
<dbReference type="CDD" id="cd07714">
    <property type="entry name" value="RNaseJ_MBL-fold"/>
    <property type="match status" value="1"/>
</dbReference>
<dbReference type="GO" id="GO:0004527">
    <property type="term" value="F:exonuclease activity"/>
    <property type="evidence" value="ECO:0007669"/>
    <property type="project" value="UniProtKB-KW"/>
</dbReference>
<evidence type="ECO:0000256" key="3">
    <source>
        <dbReference type="ARBA" id="ARBA00022801"/>
    </source>
</evidence>
<dbReference type="PANTHER" id="PTHR43694">
    <property type="entry name" value="RIBONUCLEASE J"/>
    <property type="match status" value="1"/>
</dbReference>
<evidence type="ECO:0000256" key="1">
    <source>
        <dbReference type="ARBA" id="ARBA00022722"/>
    </source>
</evidence>